<dbReference type="InterPro" id="IPR023346">
    <property type="entry name" value="Lysozyme-like_dom_sf"/>
</dbReference>
<keyword evidence="19" id="KW-1133">Transmembrane helix</keyword>
<evidence type="ECO:0000256" key="23">
    <source>
        <dbReference type="ARBA" id="ARBA00023316"/>
    </source>
</evidence>
<evidence type="ECO:0000256" key="2">
    <source>
        <dbReference type="ARBA" id="ARBA00004249"/>
    </source>
</evidence>
<dbReference type="GO" id="GO:0005886">
    <property type="term" value="C:plasma membrane"/>
    <property type="evidence" value="ECO:0007669"/>
    <property type="project" value="UniProtKB-SubCell"/>
</dbReference>
<evidence type="ECO:0000256" key="10">
    <source>
        <dbReference type="ARBA" id="ARBA00022645"/>
    </source>
</evidence>
<evidence type="ECO:0000259" key="31">
    <source>
        <dbReference type="Pfam" id="PF17092"/>
    </source>
</evidence>
<dbReference type="FunFam" id="1.10.3810.10:FF:000003">
    <property type="entry name" value="Penicillin-binding protein 1a"/>
    <property type="match status" value="1"/>
</dbReference>
<comment type="caution">
    <text evidence="32">The sequence shown here is derived from an EMBL/GenBank/DDBJ whole genome shotgun (WGS) entry which is preliminary data.</text>
</comment>
<dbReference type="PANTHER" id="PTHR32282">
    <property type="entry name" value="BINDING PROTEIN TRANSPEPTIDASE, PUTATIVE-RELATED"/>
    <property type="match status" value="1"/>
</dbReference>
<dbReference type="PANTHER" id="PTHR32282:SF27">
    <property type="entry name" value="PENICILLIN-BINDING PROTEIN 1A"/>
    <property type="match status" value="1"/>
</dbReference>
<evidence type="ECO:0000256" key="28">
    <source>
        <dbReference type="SAM" id="MobiDB-lite"/>
    </source>
</evidence>
<evidence type="ECO:0000256" key="1">
    <source>
        <dbReference type="ARBA" id="ARBA00002624"/>
    </source>
</evidence>
<dbReference type="AlphaFoldDB" id="A0A418XL30"/>
<evidence type="ECO:0000259" key="30">
    <source>
        <dbReference type="Pfam" id="PF00912"/>
    </source>
</evidence>
<dbReference type="UniPathway" id="UPA00219"/>
<dbReference type="NCBIfam" id="TIGR02074">
    <property type="entry name" value="PBP_1a_fam"/>
    <property type="match status" value="1"/>
</dbReference>
<evidence type="ECO:0000256" key="6">
    <source>
        <dbReference type="ARBA" id="ARBA00012448"/>
    </source>
</evidence>
<feature type="domain" description="Penicillin-binding protein transpeptidase" evidence="29">
    <location>
        <begin position="426"/>
        <end position="700"/>
    </location>
</feature>
<dbReference type="EMBL" id="QYUR01000002">
    <property type="protein sequence ID" value="RJG13136.1"/>
    <property type="molecule type" value="Genomic_DNA"/>
</dbReference>
<evidence type="ECO:0000256" key="24">
    <source>
        <dbReference type="ARBA" id="ARBA00034000"/>
    </source>
</evidence>
<dbReference type="GO" id="GO:0009002">
    <property type="term" value="F:serine-type D-Ala-D-Ala carboxypeptidase activity"/>
    <property type="evidence" value="ECO:0007669"/>
    <property type="project" value="UniProtKB-EC"/>
</dbReference>
<evidence type="ECO:0000313" key="33">
    <source>
        <dbReference type="Proteomes" id="UP000284021"/>
    </source>
</evidence>
<evidence type="ECO:0000256" key="27">
    <source>
        <dbReference type="ARBA" id="ARBA00060592"/>
    </source>
</evidence>
<evidence type="ECO:0000256" key="3">
    <source>
        <dbReference type="ARBA" id="ARBA00004752"/>
    </source>
</evidence>
<keyword evidence="20" id="KW-0472">Membrane</keyword>
<evidence type="ECO:0000256" key="25">
    <source>
        <dbReference type="ARBA" id="ARBA00044770"/>
    </source>
</evidence>
<keyword evidence="18" id="KW-0573">Peptidoglycan synthesis</keyword>
<dbReference type="EC" id="2.4.99.28" evidence="25"/>
<keyword evidence="9" id="KW-0997">Cell inner membrane</keyword>
<evidence type="ECO:0000256" key="16">
    <source>
        <dbReference type="ARBA" id="ARBA00022960"/>
    </source>
</evidence>
<dbReference type="Proteomes" id="UP000284021">
    <property type="component" value="Unassembled WGS sequence"/>
</dbReference>
<comment type="function">
    <text evidence="1">Cell wall formation. Synthesis of cross-linked peptidoglycan from the lipid intermediates. The enzyme has a penicillin-insensitive transglycosylase N-terminal domain (formation of linear glycan strands) and a penicillin-sensitive transpeptidase C-terminal domain (cross-linking of the peptide subunits).</text>
</comment>
<keyword evidence="8" id="KW-1003">Cell membrane</keyword>
<protein>
    <recommendedName>
        <fullName evidence="7">Penicillin-binding protein 1A</fullName>
        <ecNumber evidence="25">2.4.99.28</ecNumber>
        <ecNumber evidence="6">3.4.16.4</ecNumber>
    </recommendedName>
</protein>
<keyword evidence="33" id="KW-1185">Reference proteome</keyword>
<dbReference type="OrthoDB" id="9766909at2"/>
<dbReference type="InterPro" id="IPR012338">
    <property type="entry name" value="Beta-lactam/transpept-like"/>
</dbReference>
<dbReference type="Pfam" id="PF00912">
    <property type="entry name" value="Transgly"/>
    <property type="match status" value="1"/>
</dbReference>
<dbReference type="GO" id="GO:0008360">
    <property type="term" value="P:regulation of cell shape"/>
    <property type="evidence" value="ECO:0007669"/>
    <property type="project" value="UniProtKB-KW"/>
</dbReference>
<dbReference type="GO" id="GO:0008955">
    <property type="term" value="F:peptidoglycan glycosyltransferase activity"/>
    <property type="evidence" value="ECO:0007669"/>
    <property type="project" value="UniProtKB-EC"/>
</dbReference>
<comment type="catalytic activity">
    <reaction evidence="26">
        <text>[GlcNAc-(1-&gt;4)-Mur2Ac(oyl-L-Ala-gamma-D-Glu-L-Lys-D-Ala-D-Ala)](n)-di-trans,octa-cis-undecaprenyl diphosphate + beta-D-GlcNAc-(1-&gt;4)-Mur2Ac(oyl-L-Ala-gamma-D-Glu-L-Lys-D-Ala-D-Ala)-di-trans,octa-cis-undecaprenyl diphosphate = [GlcNAc-(1-&gt;4)-Mur2Ac(oyl-L-Ala-gamma-D-Glu-L-Lys-D-Ala-D-Ala)](n+1)-di-trans,octa-cis-undecaprenyl diphosphate + di-trans,octa-cis-undecaprenyl diphosphate + H(+)</text>
        <dbReference type="Rhea" id="RHEA:23708"/>
        <dbReference type="Rhea" id="RHEA-COMP:9602"/>
        <dbReference type="Rhea" id="RHEA-COMP:9603"/>
        <dbReference type="ChEBI" id="CHEBI:15378"/>
        <dbReference type="ChEBI" id="CHEBI:58405"/>
        <dbReference type="ChEBI" id="CHEBI:60033"/>
        <dbReference type="ChEBI" id="CHEBI:78435"/>
        <dbReference type="EC" id="2.4.99.28"/>
    </reaction>
</comment>
<keyword evidence="17" id="KW-0735">Signal-anchor</keyword>
<evidence type="ECO:0000256" key="4">
    <source>
        <dbReference type="ARBA" id="ARBA00007090"/>
    </source>
</evidence>
<name>A0A418XL30_9PSED</name>
<comment type="similarity">
    <text evidence="5">In the N-terminal section; belongs to the glycosyltransferase 51 family.</text>
</comment>
<dbReference type="GO" id="GO:0046677">
    <property type="term" value="P:response to antibiotic"/>
    <property type="evidence" value="ECO:0007669"/>
    <property type="project" value="UniProtKB-KW"/>
</dbReference>
<evidence type="ECO:0000256" key="8">
    <source>
        <dbReference type="ARBA" id="ARBA00022475"/>
    </source>
</evidence>
<keyword evidence="13" id="KW-0808">Transferase</keyword>
<evidence type="ECO:0000256" key="7">
    <source>
        <dbReference type="ARBA" id="ARBA00018638"/>
    </source>
</evidence>
<dbReference type="InterPro" id="IPR050396">
    <property type="entry name" value="Glycosyltr_51/Transpeptidase"/>
</dbReference>
<feature type="domain" description="Glycosyl transferase family 51" evidence="30">
    <location>
        <begin position="57"/>
        <end position="230"/>
    </location>
</feature>
<organism evidence="32 33">
    <name type="scientific">Pseudomonas cavernicola</name>
    <dbReference type="NCBI Taxonomy" id="2320866"/>
    <lineage>
        <taxon>Bacteria</taxon>
        <taxon>Pseudomonadati</taxon>
        <taxon>Pseudomonadota</taxon>
        <taxon>Gammaproteobacteria</taxon>
        <taxon>Pseudomonadales</taxon>
        <taxon>Pseudomonadaceae</taxon>
        <taxon>Pseudomonas</taxon>
    </lineage>
</organism>
<dbReference type="Gene3D" id="1.10.3810.10">
    <property type="entry name" value="Biosynthetic peptidoglycan transglycosylase-like"/>
    <property type="match status" value="1"/>
</dbReference>
<accession>A0A418XL30</accession>
<comment type="pathway">
    <text evidence="27">Glycan biosynthesis.</text>
</comment>
<evidence type="ECO:0000256" key="21">
    <source>
        <dbReference type="ARBA" id="ARBA00023251"/>
    </source>
</evidence>
<evidence type="ECO:0000256" key="9">
    <source>
        <dbReference type="ARBA" id="ARBA00022519"/>
    </source>
</evidence>
<evidence type="ECO:0000256" key="15">
    <source>
        <dbReference type="ARBA" id="ARBA00022801"/>
    </source>
</evidence>
<evidence type="ECO:0000256" key="26">
    <source>
        <dbReference type="ARBA" id="ARBA00049902"/>
    </source>
</evidence>
<evidence type="ECO:0000256" key="11">
    <source>
        <dbReference type="ARBA" id="ARBA00022670"/>
    </source>
</evidence>
<dbReference type="InterPro" id="IPR001264">
    <property type="entry name" value="Glyco_trans_51"/>
</dbReference>
<dbReference type="InterPro" id="IPR001460">
    <property type="entry name" value="PCN-bd_Tpept"/>
</dbReference>
<dbReference type="Pfam" id="PF17092">
    <property type="entry name" value="PCB_OB"/>
    <property type="match status" value="1"/>
</dbReference>
<evidence type="ECO:0000256" key="14">
    <source>
        <dbReference type="ARBA" id="ARBA00022692"/>
    </source>
</evidence>
<dbReference type="Pfam" id="PF00905">
    <property type="entry name" value="Transpeptidase"/>
    <property type="match status" value="1"/>
</dbReference>
<feature type="domain" description="Penicillin-binding protein OB-like" evidence="31">
    <location>
        <begin position="317"/>
        <end position="421"/>
    </location>
</feature>
<keyword evidence="21" id="KW-0046">Antibiotic resistance</keyword>
<dbReference type="GO" id="GO:0071555">
    <property type="term" value="P:cell wall organization"/>
    <property type="evidence" value="ECO:0007669"/>
    <property type="project" value="UniProtKB-KW"/>
</dbReference>
<dbReference type="InterPro" id="IPR031376">
    <property type="entry name" value="PCB_OB"/>
</dbReference>
<dbReference type="GO" id="GO:0009252">
    <property type="term" value="P:peptidoglycan biosynthetic process"/>
    <property type="evidence" value="ECO:0007669"/>
    <property type="project" value="UniProtKB-UniPathway"/>
</dbReference>
<evidence type="ECO:0000256" key="17">
    <source>
        <dbReference type="ARBA" id="ARBA00022968"/>
    </source>
</evidence>
<evidence type="ECO:0000256" key="22">
    <source>
        <dbReference type="ARBA" id="ARBA00023268"/>
    </source>
</evidence>
<evidence type="ECO:0000256" key="5">
    <source>
        <dbReference type="ARBA" id="ARBA00007739"/>
    </source>
</evidence>
<comment type="catalytic activity">
    <reaction evidence="24">
        <text>Preferential cleavage: (Ac)2-L-Lys-D-Ala-|-D-Ala. Also transpeptidation of peptidyl-alanyl moieties that are N-acyl substituents of D-alanine.</text>
        <dbReference type="EC" id="3.4.16.4"/>
    </reaction>
</comment>
<keyword evidence="14" id="KW-0812">Transmembrane</keyword>
<evidence type="ECO:0000256" key="13">
    <source>
        <dbReference type="ARBA" id="ARBA00022679"/>
    </source>
</evidence>
<dbReference type="Gene3D" id="3.40.710.10">
    <property type="entry name" value="DD-peptidase/beta-lactamase superfamily"/>
    <property type="match status" value="2"/>
</dbReference>
<keyword evidence="12" id="KW-0328">Glycosyltransferase</keyword>
<dbReference type="GO" id="GO:0030288">
    <property type="term" value="C:outer membrane-bounded periplasmic space"/>
    <property type="evidence" value="ECO:0007669"/>
    <property type="project" value="TreeGrafter"/>
</dbReference>
<keyword evidence="22" id="KW-0511">Multifunctional enzyme</keyword>
<comment type="subcellular location">
    <subcellularLocation>
        <location evidence="2">Cell inner membrane</location>
        <topology evidence="2">Single-pass type II membrane protein</topology>
    </subcellularLocation>
</comment>
<reference evidence="32 33" key="1">
    <citation type="submission" date="2018-09" db="EMBL/GenBank/DDBJ databases">
        <authorList>
            <person name="Zhu H."/>
        </authorList>
    </citation>
    <scope>NUCLEOTIDE SEQUENCE [LARGE SCALE GENOMIC DNA]</scope>
    <source>
        <strain evidence="32 33">K1S02-6</strain>
    </source>
</reference>
<evidence type="ECO:0000259" key="29">
    <source>
        <dbReference type="Pfam" id="PF00905"/>
    </source>
</evidence>
<comment type="similarity">
    <text evidence="4">In the C-terminal section; belongs to the transpeptidase family.</text>
</comment>
<dbReference type="SUPFAM" id="SSF56601">
    <property type="entry name" value="beta-lactamase/transpeptidase-like"/>
    <property type="match status" value="1"/>
</dbReference>
<evidence type="ECO:0000256" key="20">
    <source>
        <dbReference type="ARBA" id="ARBA00023136"/>
    </source>
</evidence>
<keyword evidence="15" id="KW-0378">Hydrolase</keyword>
<keyword evidence="10" id="KW-0121">Carboxypeptidase</keyword>
<proteinExistence type="inferred from homology"/>
<dbReference type="EC" id="3.4.16.4" evidence="6"/>
<keyword evidence="11" id="KW-0645">Protease</keyword>
<sequence>MMRLLKFFWWCCVAVFCGLLLSLSGAFLYLSPALPSVESLRSIQLQIPLRVYSSDAKLIAEFGEMRRSPIRFADIPPDFIKALLSAEDDNFANHYGVDLTSLMRAATQLLKSGQIQSGGSTITMQVAKNFFLTSERSFSRKINEILLALQIERELSKDEILELYVNKIYLGNRAYGIEAAAQVYYGKSMRDLSLAQMAMIAGLPKAPSRFNPLVNPQRSQERRDWILGRMYKLGKIDEARYQAAIHEPINASYHVPTPELAAPYIAEMARAEMVGRYGSEAYTEGFHVTTTVPSKLQEAANNAVRTGLINYDQRHGYRGPETRLPGMTRETWQLELGKQKTLNGLEPAIVSQVEKSGILVLTRNGQEETVSWDSMKWARPFLNTNSLGPRPQKPEDVTQVGDLIRVLRQEDGSLLFSQLPAAQSALVSLDPQNGAIRALVGGFSFDQSNYNRAVQAKRQPGSSFKPFIYSAAIDKGYTAATLVNDAPIVFQEAGMDEAWRPKNDTNTFLGPIRLREALYKSRNLVSIRLLQAIGIEYTLNYVSRFGFNKQELPRNFSLALGTANLTPLEIAGGWSTFANGGYKVQPYLIERIHSRNGEPLYIANPASVPSGATAPAGAATTAEPPAASGEITTELPASNLEPVVAERIVDARTSYIMTSLLQDVIKRGTGRRALAMGRSDLAGKTGTTNESKDSWFSGYNADYITTVWTGFDQPESLGRHEFGGTVALPIWMSYMSAALKDKPAHMLPEPEGLLTLRIDPLSGRAATPGTPNAYFELFKSEDTPPPMSELDPNLAIPGSPLPADEAAPIDLF</sequence>
<dbReference type="GO" id="GO:0008658">
    <property type="term" value="F:penicillin binding"/>
    <property type="evidence" value="ECO:0007669"/>
    <property type="project" value="InterPro"/>
</dbReference>
<dbReference type="InterPro" id="IPR036950">
    <property type="entry name" value="PBP_transglycosylase"/>
</dbReference>
<dbReference type="SUPFAM" id="SSF53955">
    <property type="entry name" value="Lysozyme-like"/>
    <property type="match status" value="1"/>
</dbReference>
<evidence type="ECO:0000256" key="12">
    <source>
        <dbReference type="ARBA" id="ARBA00022676"/>
    </source>
</evidence>
<gene>
    <name evidence="32" type="ORF">D3879_07655</name>
</gene>
<evidence type="ECO:0000256" key="19">
    <source>
        <dbReference type="ARBA" id="ARBA00022989"/>
    </source>
</evidence>
<evidence type="ECO:0000313" key="32">
    <source>
        <dbReference type="EMBL" id="RJG13136.1"/>
    </source>
</evidence>
<comment type="pathway">
    <text evidence="3">Cell wall biogenesis; peptidoglycan biosynthesis.</text>
</comment>
<dbReference type="GO" id="GO:0006508">
    <property type="term" value="P:proteolysis"/>
    <property type="evidence" value="ECO:0007669"/>
    <property type="project" value="UniProtKB-KW"/>
</dbReference>
<feature type="region of interest" description="Disordered" evidence="28">
    <location>
        <begin position="780"/>
        <end position="812"/>
    </location>
</feature>
<keyword evidence="16" id="KW-0133">Cell shape</keyword>
<evidence type="ECO:0000256" key="18">
    <source>
        <dbReference type="ARBA" id="ARBA00022984"/>
    </source>
</evidence>
<keyword evidence="23" id="KW-0961">Cell wall biogenesis/degradation</keyword>